<proteinExistence type="predicted"/>
<gene>
    <name evidence="1" type="ORF">F0344_07390</name>
</gene>
<sequence>MTTQTLPRITGTVAEQGRLPVLHGPDALWLLLPTLHPNAPVKGLGGHHGWNTVTLNQGLGMSVLHSLRGAGVPVGPVLHCGVHRAVNMLVSTWPEGLPTHGVLTVRRATTRCPDTSHECPGQLWLLPPDGQGFYLTEARHLFHAVHSLRSAHRRAHATC</sequence>
<organism evidence="1 2">
    <name type="scientific">Streptomyces finlayi</name>
    <dbReference type="NCBI Taxonomy" id="67296"/>
    <lineage>
        <taxon>Bacteria</taxon>
        <taxon>Bacillati</taxon>
        <taxon>Actinomycetota</taxon>
        <taxon>Actinomycetes</taxon>
        <taxon>Kitasatosporales</taxon>
        <taxon>Streptomycetaceae</taxon>
        <taxon>Streptomyces</taxon>
    </lineage>
</organism>
<evidence type="ECO:0000313" key="2">
    <source>
        <dbReference type="Proteomes" id="UP000515307"/>
    </source>
</evidence>
<dbReference type="Proteomes" id="UP000515307">
    <property type="component" value="Chromosome"/>
</dbReference>
<keyword evidence="2" id="KW-1185">Reference proteome</keyword>
<dbReference type="KEGG" id="sfiy:F0344_07390"/>
<dbReference type="EMBL" id="CP045702">
    <property type="protein sequence ID" value="QNE74455.1"/>
    <property type="molecule type" value="Genomic_DNA"/>
</dbReference>
<dbReference type="RefSeq" id="WP_185298012.1">
    <property type="nucleotide sequence ID" value="NZ_CP045702.1"/>
</dbReference>
<protein>
    <submittedName>
        <fullName evidence="1">Uncharacterized protein</fullName>
    </submittedName>
</protein>
<name>A0A7G7BGJ0_9ACTN</name>
<accession>A0A7G7BGJ0</accession>
<evidence type="ECO:0000313" key="1">
    <source>
        <dbReference type="EMBL" id="QNE74455.1"/>
    </source>
</evidence>
<reference evidence="2" key="1">
    <citation type="submission" date="2019-10" db="EMBL/GenBank/DDBJ databases">
        <title>Antimicrobial potential of Antarctic Bacteria.</title>
        <authorList>
            <person name="Benaud N."/>
            <person name="Edwards R.J."/>
            <person name="Ferrari B.C."/>
        </authorList>
    </citation>
    <scope>NUCLEOTIDE SEQUENCE [LARGE SCALE GENOMIC DNA]</scope>
    <source>
        <strain evidence="2">NBSH44</strain>
    </source>
</reference>
<dbReference type="AlphaFoldDB" id="A0A7G7BGJ0"/>